<evidence type="ECO:0008006" key="3">
    <source>
        <dbReference type="Google" id="ProtNLM"/>
    </source>
</evidence>
<dbReference type="KEGG" id="moz:MoryE10_18420"/>
<evidence type="ECO:0000313" key="2">
    <source>
        <dbReference type="Proteomes" id="UP000824988"/>
    </source>
</evidence>
<reference evidence="1" key="1">
    <citation type="submission" date="2019-06" db="EMBL/GenBank/DDBJ databases">
        <title>Complete genome sequence of Methylogaea oryzae strain JCM16910.</title>
        <authorList>
            <person name="Asakawa S."/>
        </authorList>
    </citation>
    <scope>NUCLEOTIDE SEQUENCE</scope>
    <source>
        <strain evidence="1">E10</strain>
    </source>
</reference>
<evidence type="ECO:0000313" key="1">
    <source>
        <dbReference type="EMBL" id="BBL71236.1"/>
    </source>
</evidence>
<name>A0A8D5AKK5_9GAMM</name>
<dbReference type="AlphaFoldDB" id="A0A8D5AKK5"/>
<dbReference type="EMBL" id="AP019782">
    <property type="protein sequence ID" value="BBL71236.1"/>
    <property type="molecule type" value="Genomic_DNA"/>
</dbReference>
<dbReference type="PANTHER" id="PTHR45005">
    <property type="match status" value="1"/>
</dbReference>
<dbReference type="InterPro" id="IPR053277">
    <property type="entry name" value="Endomembrane_traffic_mod"/>
</dbReference>
<organism evidence="1 2">
    <name type="scientific">Methylogaea oryzae</name>
    <dbReference type="NCBI Taxonomy" id="1295382"/>
    <lineage>
        <taxon>Bacteria</taxon>
        <taxon>Pseudomonadati</taxon>
        <taxon>Pseudomonadota</taxon>
        <taxon>Gammaproteobacteria</taxon>
        <taxon>Methylococcales</taxon>
        <taxon>Methylococcaceae</taxon>
        <taxon>Methylogaea</taxon>
    </lineage>
</organism>
<gene>
    <name evidence="1" type="ORF">MoryE10_18420</name>
</gene>
<sequence length="569" mass="61587">MSTRYVRGERLDRNVDELLKALAQSRRGGGSAVALLGSTPAEGWAQLTLAQLLKDGWVQWAVLDGADSRWLEACVLTGVVPAVYDLASGALPPDGSGPALLLRHGQGGRVGAVSAEHERQVWQRLPPASVIIDCLGGGFDPALMQSPCTLFAPGAEQNTQFRSAHALPDMAPDSLLVSLARGLHVFPPELLRQPIAAVRDCIARLPQLSLADGAIQLTPAAPLSRLLEDAADLGLGGDGILDHFERRRIARQYQVQLAVLAGDYDAAAAGLAGAVEDSGSGVDAEEVENGKRLLVWCLLEQADDLCRQAGGAATAESGRCYARAGELFRQVLDLQPGNFDAYARWGAALQAQGEADRESAPRYFRAAAEKYKAALGVRPDADVCYGWGRVLQGLAEIQLGDASDTLFQEATEKYAQALEMRPGFHEALWQWGEALLRQASGKRGAEADELYRRAEEKFAAAAGLHPDDGRVVNRWGLVLLEQANRALGEQRSQLLDEASRRFRQAERLQPGVAAYDLACLASLRRDEAEARMWLLKAKETGRLPPAQHVLTDPDLDWLRQSPWLLQLLG</sequence>
<dbReference type="Pfam" id="PF06552">
    <property type="entry name" value="TOM20_plant"/>
    <property type="match status" value="1"/>
</dbReference>
<protein>
    <recommendedName>
        <fullName evidence="3">Tetratricopeptide repeat protein</fullName>
    </recommendedName>
</protein>
<dbReference type="PANTHER" id="PTHR45005:SF2">
    <property type="entry name" value="PROTEIN HLB1"/>
    <property type="match status" value="1"/>
</dbReference>
<dbReference type="RefSeq" id="WP_221046865.1">
    <property type="nucleotide sequence ID" value="NZ_AP019782.1"/>
</dbReference>
<proteinExistence type="predicted"/>
<accession>A0A8D5AKK5</accession>
<dbReference type="Proteomes" id="UP000824988">
    <property type="component" value="Chromosome"/>
</dbReference>
<keyword evidence="2" id="KW-1185">Reference proteome</keyword>